<name>A0A923RIT8_9BACI</name>
<accession>A0A923RIT8</accession>
<dbReference type="InterPro" id="IPR045584">
    <property type="entry name" value="Pilin-like"/>
</dbReference>
<dbReference type="GO" id="GO:0009986">
    <property type="term" value="C:cell surface"/>
    <property type="evidence" value="ECO:0007669"/>
    <property type="project" value="UniProtKB-SubCell"/>
</dbReference>
<keyword evidence="5" id="KW-1185">Reference proteome</keyword>
<dbReference type="GO" id="GO:0030420">
    <property type="term" value="P:establishment of competence for transformation"/>
    <property type="evidence" value="ECO:0007669"/>
    <property type="project" value="UniProtKB-KW"/>
</dbReference>
<keyword evidence="3" id="KW-0812">Transmembrane</keyword>
<reference evidence="4" key="1">
    <citation type="submission" date="2020-08" db="EMBL/GenBank/DDBJ databases">
        <title>Genome public.</title>
        <authorList>
            <person name="Liu C."/>
            <person name="Sun Q."/>
        </authorList>
    </citation>
    <scope>NUCLEOTIDE SEQUENCE</scope>
    <source>
        <strain evidence="4">BX22</strain>
    </source>
</reference>
<evidence type="ECO:0000256" key="2">
    <source>
        <dbReference type="ARBA" id="ARBA00023287"/>
    </source>
</evidence>
<dbReference type="SUPFAM" id="SSF54523">
    <property type="entry name" value="Pili subunits"/>
    <property type="match status" value="1"/>
</dbReference>
<keyword evidence="3" id="KW-0472">Membrane</keyword>
<dbReference type="NCBIfam" id="TIGR02532">
    <property type="entry name" value="IV_pilin_GFxxxE"/>
    <property type="match status" value="1"/>
</dbReference>
<evidence type="ECO:0000256" key="3">
    <source>
        <dbReference type="SAM" id="Phobius"/>
    </source>
</evidence>
<dbReference type="InterPro" id="IPR012902">
    <property type="entry name" value="N_methyl_site"/>
</dbReference>
<keyword evidence="2" id="KW-0178">Competence</keyword>
<comment type="caution">
    <text evidence="4">The sequence shown here is derived from an EMBL/GenBank/DDBJ whole genome shotgun (WGS) entry which is preliminary data.</text>
</comment>
<dbReference type="RefSeq" id="WP_186870171.1">
    <property type="nucleotide sequence ID" value="NZ_JACOOL010000008.1"/>
</dbReference>
<evidence type="ECO:0000256" key="1">
    <source>
        <dbReference type="ARBA" id="ARBA00004241"/>
    </source>
</evidence>
<dbReference type="PROSITE" id="PS00409">
    <property type="entry name" value="PROKAR_NTER_METHYL"/>
    <property type="match status" value="1"/>
</dbReference>
<dbReference type="Pfam" id="PF07963">
    <property type="entry name" value="N_methyl"/>
    <property type="match status" value="1"/>
</dbReference>
<evidence type="ECO:0000313" key="5">
    <source>
        <dbReference type="Proteomes" id="UP000637359"/>
    </source>
</evidence>
<gene>
    <name evidence="4" type="ORF">H8S33_11640</name>
</gene>
<dbReference type="EMBL" id="JACOOL010000008">
    <property type="protein sequence ID" value="MBC5637459.1"/>
    <property type="molecule type" value="Genomic_DNA"/>
</dbReference>
<sequence length="146" mass="15703">MKKFLKRLKKDERGLTLVELLAVIVILGIVGVIAFVAIGNVIENSKKDAHIANAQQVISAVELLEASGDTLNGSEDASEIDSVGKLTDPWDTNNNGYDFTVERSDSRNAIVISSVHSECSFTNATKSNLIKDGRDACGKTYTASDD</sequence>
<dbReference type="AlphaFoldDB" id="A0A923RIT8"/>
<evidence type="ECO:0000313" key="4">
    <source>
        <dbReference type="EMBL" id="MBC5637459.1"/>
    </source>
</evidence>
<comment type="subcellular location">
    <subcellularLocation>
        <location evidence="1">Cell surface</location>
    </subcellularLocation>
</comment>
<organism evidence="4 5">
    <name type="scientific">Ornithinibacillus hominis</name>
    <dbReference type="NCBI Taxonomy" id="2763055"/>
    <lineage>
        <taxon>Bacteria</taxon>
        <taxon>Bacillati</taxon>
        <taxon>Bacillota</taxon>
        <taxon>Bacilli</taxon>
        <taxon>Bacillales</taxon>
        <taxon>Bacillaceae</taxon>
        <taxon>Ornithinibacillus</taxon>
    </lineage>
</organism>
<feature type="transmembrane region" description="Helical" evidence="3">
    <location>
        <begin position="20"/>
        <end position="42"/>
    </location>
</feature>
<protein>
    <submittedName>
        <fullName evidence="4">Prepilin-type N-terminal cleavage/methylation domain-containing protein</fullName>
    </submittedName>
</protein>
<dbReference type="Proteomes" id="UP000637359">
    <property type="component" value="Unassembled WGS sequence"/>
</dbReference>
<keyword evidence="3" id="KW-1133">Transmembrane helix</keyword>
<dbReference type="Gene3D" id="3.30.700.10">
    <property type="entry name" value="Glycoprotein, Type 4 Pilin"/>
    <property type="match status" value="1"/>
</dbReference>
<proteinExistence type="predicted"/>